<name>A0A6M1PFQ5_9BACL</name>
<reference evidence="11 12" key="1">
    <citation type="submission" date="2020-02" db="EMBL/GenBank/DDBJ databases">
        <authorList>
            <person name="Gao J."/>
            <person name="Sun J."/>
        </authorList>
    </citation>
    <scope>NUCLEOTIDE SEQUENCE [LARGE SCALE GENOMIC DNA]</scope>
    <source>
        <strain evidence="11 12">7124</strain>
    </source>
</reference>
<dbReference type="Gene3D" id="3.40.5.10">
    <property type="entry name" value="Ribosomal protein L9, N-terminal domain"/>
    <property type="match status" value="1"/>
</dbReference>
<feature type="coiled-coil region" evidence="9">
    <location>
        <begin position="44"/>
        <end position="78"/>
    </location>
</feature>
<dbReference type="GO" id="GO:0019843">
    <property type="term" value="F:rRNA binding"/>
    <property type="evidence" value="ECO:0007669"/>
    <property type="project" value="UniProtKB-UniRule"/>
</dbReference>
<dbReference type="RefSeq" id="WP_165095658.1">
    <property type="nucleotide sequence ID" value="NZ_JAAKGU010000002.1"/>
</dbReference>
<proteinExistence type="inferred from homology"/>
<evidence type="ECO:0000313" key="12">
    <source>
        <dbReference type="Proteomes" id="UP000480151"/>
    </source>
</evidence>
<dbReference type="InterPro" id="IPR009027">
    <property type="entry name" value="Ribosomal_bL9/RNase_H1_N"/>
</dbReference>
<dbReference type="InterPro" id="IPR036935">
    <property type="entry name" value="Ribosomal_bL9_N_sf"/>
</dbReference>
<dbReference type="SUPFAM" id="SSF55653">
    <property type="entry name" value="Ribosomal protein L9 C-domain"/>
    <property type="match status" value="1"/>
</dbReference>
<evidence type="ECO:0000256" key="7">
    <source>
        <dbReference type="ARBA" id="ARBA00035292"/>
    </source>
</evidence>
<dbReference type="FunFam" id="3.40.5.10:FF:000002">
    <property type="entry name" value="50S ribosomal protein L9"/>
    <property type="match status" value="1"/>
</dbReference>
<dbReference type="GO" id="GO:0003735">
    <property type="term" value="F:structural constituent of ribosome"/>
    <property type="evidence" value="ECO:0007669"/>
    <property type="project" value="InterPro"/>
</dbReference>
<dbReference type="InterPro" id="IPR036791">
    <property type="entry name" value="Ribosomal_bL9_C_sf"/>
</dbReference>
<dbReference type="Pfam" id="PF01281">
    <property type="entry name" value="Ribosomal_L9_N"/>
    <property type="match status" value="1"/>
</dbReference>
<evidence type="ECO:0000256" key="6">
    <source>
        <dbReference type="ARBA" id="ARBA00023274"/>
    </source>
</evidence>
<dbReference type="SUPFAM" id="SSF55658">
    <property type="entry name" value="L9 N-domain-like"/>
    <property type="match status" value="1"/>
</dbReference>
<dbReference type="AlphaFoldDB" id="A0A6M1PFQ5"/>
<comment type="similarity">
    <text evidence="2 8">Belongs to the bacterial ribosomal protein bL9 family.</text>
</comment>
<keyword evidence="6 8" id="KW-0687">Ribonucleoprotein</keyword>
<comment type="function">
    <text evidence="1 8">Binds to the 23S rRNA.</text>
</comment>
<dbReference type="HAMAP" id="MF_00503">
    <property type="entry name" value="Ribosomal_bL9"/>
    <property type="match status" value="1"/>
</dbReference>
<feature type="domain" description="Ribosomal protein L9" evidence="10">
    <location>
        <begin position="13"/>
        <end position="40"/>
    </location>
</feature>
<keyword evidence="4 8" id="KW-0694">RNA-binding</keyword>
<evidence type="ECO:0000313" key="11">
    <source>
        <dbReference type="EMBL" id="NGM81966.1"/>
    </source>
</evidence>
<dbReference type="InterPro" id="IPR020069">
    <property type="entry name" value="Ribosomal_bL9_C"/>
</dbReference>
<evidence type="ECO:0000256" key="1">
    <source>
        <dbReference type="ARBA" id="ARBA00003058"/>
    </source>
</evidence>
<dbReference type="FunFam" id="3.10.430.100:FF:000002">
    <property type="entry name" value="50S ribosomal protein L9"/>
    <property type="match status" value="1"/>
</dbReference>
<dbReference type="Proteomes" id="UP000480151">
    <property type="component" value="Unassembled WGS sequence"/>
</dbReference>
<evidence type="ECO:0000256" key="3">
    <source>
        <dbReference type="ARBA" id="ARBA00022730"/>
    </source>
</evidence>
<keyword evidence="12" id="KW-1185">Reference proteome</keyword>
<dbReference type="GO" id="GO:1990904">
    <property type="term" value="C:ribonucleoprotein complex"/>
    <property type="evidence" value="ECO:0007669"/>
    <property type="project" value="UniProtKB-KW"/>
</dbReference>
<evidence type="ECO:0000256" key="4">
    <source>
        <dbReference type="ARBA" id="ARBA00022884"/>
    </source>
</evidence>
<dbReference type="Gene3D" id="3.10.430.100">
    <property type="entry name" value="Ribosomal protein L9, C-terminal domain"/>
    <property type="match status" value="1"/>
</dbReference>
<dbReference type="PANTHER" id="PTHR21368">
    <property type="entry name" value="50S RIBOSOMAL PROTEIN L9"/>
    <property type="match status" value="1"/>
</dbReference>
<evidence type="ECO:0000259" key="10">
    <source>
        <dbReference type="PROSITE" id="PS00651"/>
    </source>
</evidence>
<evidence type="ECO:0000256" key="9">
    <source>
        <dbReference type="SAM" id="Coils"/>
    </source>
</evidence>
<dbReference type="GO" id="GO:0006412">
    <property type="term" value="P:translation"/>
    <property type="evidence" value="ECO:0007669"/>
    <property type="project" value="UniProtKB-UniRule"/>
</dbReference>
<accession>A0A6M1PFQ5</accession>
<dbReference type="InterPro" id="IPR000244">
    <property type="entry name" value="Ribosomal_bL9"/>
</dbReference>
<dbReference type="InterPro" id="IPR020594">
    <property type="entry name" value="Ribosomal_bL9_bac/chp"/>
</dbReference>
<keyword evidence="3 8" id="KW-0699">rRNA-binding</keyword>
<gene>
    <name evidence="8 11" type="primary">rplI</name>
    <name evidence="11" type="ORF">G5B47_06035</name>
</gene>
<protein>
    <recommendedName>
        <fullName evidence="7 8">Large ribosomal subunit protein bL9</fullName>
    </recommendedName>
</protein>
<keyword evidence="9" id="KW-0175">Coiled coil</keyword>
<comment type="caution">
    <text evidence="11">The sequence shown here is derived from an EMBL/GenBank/DDBJ whole genome shotgun (WGS) entry which is preliminary data.</text>
</comment>
<keyword evidence="5 8" id="KW-0689">Ribosomal protein</keyword>
<dbReference type="InterPro" id="IPR020070">
    <property type="entry name" value="Ribosomal_bL9_N"/>
</dbReference>
<evidence type="ECO:0000256" key="8">
    <source>
        <dbReference type="HAMAP-Rule" id="MF_00503"/>
    </source>
</evidence>
<sequence length="148" mass="16382">MKVIFIKDVKGQGKKGQIKEVSEGYATNFLLPRGMARPATEGNMKTLENQTAAEVRRKEQEKEEAQKLGEKLSDLSLTLKAKAGEGGRLFGAITSKQIAEALTKQNGITIDKRKIELDEPIRHLGTTQVQVKLHTEVKAVLKVQVTEE</sequence>
<dbReference type="NCBIfam" id="TIGR00158">
    <property type="entry name" value="L9"/>
    <property type="match status" value="1"/>
</dbReference>
<evidence type="ECO:0000256" key="2">
    <source>
        <dbReference type="ARBA" id="ARBA00010605"/>
    </source>
</evidence>
<dbReference type="EMBL" id="JAAKGU010000002">
    <property type="protein sequence ID" value="NGM81966.1"/>
    <property type="molecule type" value="Genomic_DNA"/>
</dbReference>
<dbReference type="GO" id="GO:0005840">
    <property type="term" value="C:ribosome"/>
    <property type="evidence" value="ECO:0007669"/>
    <property type="project" value="UniProtKB-KW"/>
</dbReference>
<dbReference type="PROSITE" id="PS00651">
    <property type="entry name" value="RIBOSOMAL_L9"/>
    <property type="match status" value="1"/>
</dbReference>
<organism evidence="11 12">
    <name type="scientific">Paenibacillus apii</name>
    <dbReference type="NCBI Taxonomy" id="1850370"/>
    <lineage>
        <taxon>Bacteria</taxon>
        <taxon>Bacillati</taxon>
        <taxon>Bacillota</taxon>
        <taxon>Bacilli</taxon>
        <taxon>Bacillales</taxon>
        <taxon>Paenibacillaceae</taxon>
        <taxon>Paenibacillus</taxon>
    </lineage>
</organism>
<evidence type="ECO:0000256" key="5">
    <source>
        <dbReference type="ARBA" id="ARBA00022980"/>
    </source>
</evidence>
<dbReference type="Pfam" id="PF03948">
    <property type="entry name" value="Ribosomal_L9_C"/>
    <property type="match status" value="1"/>
</dbReference>